<evidence type="ECO:0000256" key="1">
    <source>
        <dbReference type="ARBA" id="ARBA00022801"/>
    </source>
</evidence>
<dbReference type="EMBL" id="WDPD01000001">
    <property type="protein sequence ID" value="KAB7462424.1"/>
    <property type="molecule type" value="Genomic_DNA"/>
</dbReference>
<dbReference type="Gene3D" id="3.20.20.80">
    <property type="entry name" value="Glycosidases"/>
    <property type="match status" value="1"/>
</dbReference>
<dbReference type="GO" id="GO:0009251">
    <property type="term" value="P:glucan catabolic process"/>
    <property type="evidence" value="ECO:0007669"/>
    <property type="project" value="TreeGrafter"/>
</dbReference>
<comment type="similarity">
    <text evidence="3">Belongs to the glycosyl hydrolase 5 (cellulase A) family.</text>
</comment>
<dbReference type="GO" id="GO:0008422">
    <property type="term" value="F:beta-glucosidase activity"/>
    <property type="evidence" value="ECO:0007669"/>
    <property type="project" value="TreeGrafter"/>
</dbReference>
<name>A0A6N2TGT4_9BIFI</name>
<evidence type="ECO:0000313" key="5">
    <source>
        <dbReference type="EMBL" id="KAB7462424.1"/>
    </source>
</evidence>
<protein>
    <submittedName>
        <fullName evidence="5">Cellulase family glycosylhydrolase</fullName>
    </submittedName>
    <submittedName>
        <fullName evidence="6">Endoglucanase C</fullName>
        <ecNumber evidence="6">3.2.1.4</ecNumber>
    </submittedName>
</protein>
<evidence type="ECO:0000313" key="7">
    <source>
        <dbReference type="Proteomes" id="UP000429211"/>
    </source>
</evidence>
<gene>
    <name evidence="6" type="primary">celC</name>
    <name evidence="6" type="ORF">BDLFYP24_01990</name>
    <name evidence="5" type="ORF">GBB04_01190</name>
</gene>
<keyword evidence="1 3" id="KW-0378">Hydrolase</keyword>
<dbReference type="GO" id="GO:0008810">
    <property type="term" value="F:cellulase activity"/>
    <property type="evidence" value="ECO:0007669"/>
    <property type="project" value="UniProtKB-EC"/>
</dbReference>
<dbReference type="SUPFAM" id="SSF51445">
    <property type="entry name" value="(Trans)glycosidases"/>
    <property type="match status" value="1"/>
</dbReference>
<dbReference type="PANTHER" id="PTHR31297:SF38">
    <property type="entry name" value="X8 DOMAIN-CONTAINING PROTEIN"/>
    <property type="match status" value="1"/>
</dbReference>
<dbReference type="RefSeq" id="WP_034522419.1">
    <property type="nucleotide sequence ID" value="NZ_CACRSP010000004.1"/>
</dbReference>
<dbReference type="InterPro" id="IPR050386">
    <property type="entry name" value="Glycosyl_hydrolase_5"/>
</dbReference>
<dbReference type="EMBL" id="CACRSP010000004">
    <property type="protein sequence ID" value="VYT04767.1"/>
    <property type="molecule type" value="Genomic_DNA"/>
</dbReference>
<reference evidence="5 7" key="1">
    <citation type="journal article" date="2019" name="Nat. Med.">
        <title>A library of human gut bacterial isolates paired with longitudinal multiomics data enables mechanistic microbiome research.</title>
        <authorList>
            <person name="Poyet M."/>
            <person name="Groussin M."/>
            <person name="Gibbons S.M."/>
            <person name="Avila-Pacheco J."/>
            <person name="Jiang X."/>
            <person name="Kearney S.M."/>
            <person name="Perrotta A.R."/>
            <person name="Berdy B."/>
            <person name="Zhao S."/>
            <person name="Lieberman T.D."/>
            <person name="Swanson P.K."/>
            <person name="Smith M."/>
            <person name="Roesemann S."/>
            <person name="Alexander J.E."/>
            <person name="Rich S.A."/>
            <person name="Livny J."/>
            <person name="Vlamakis H."/>
            <person name="Clish C."/>
            <person name="Bullock K."/>
            <person name="Deik A."/>
            <person name="Scott J."/>
            <person name="Pierce K.A."/>
            <person name="Xavier R.J."/>
            <person name="Alm E.J."/>
        </authorList>
    </citation>
    <scope>NUCLEOTIDE SEQUENCE [LARGE SCALE GENOMIC DNA]</scope>
    <source>
        <strain evidence="5 7">BIOML-A2</strain>
    </source>
</reference>
<evidence type="ECO:0000256" key="2">
    <source>
        <dbReference type="ARBA" id="ARBA00023295"/>
    </source>
</evidence>
<dbReference type="InterPro" id="IPR017853">
    <property type="entry name" value="GH"/>
</dbReference>
<dbReference type="AlphaFoldDB" id="A0A6N2TGT4"/>
<evidence type="ECO:0000256" key="3">
    <source>
        <dbReference type="RuleBase" id="RU361153"/>
    </source>
</evidence>
<dbReference type="Pfam" id="PF00150">
    <property type="entry name" value="Cellulase"/>
    <property type="match status" value="1"/>
</dbReference>
<dbReference type="PANTHER" id="PTHR31297">
    <property type="entry name" value="GLUCAN ENDO-1,6-BETA-GLUCOSIDASE B"/>
    <property type="match status" value="1"/>
</dbReference>
<evidence type="ECO:0000259" key="4">
    <source>
        <dbReference type="Pfam" id="PF00150"/>
    </source>
</evidence>
<reference evidence="6" key="2">
    <citation type="submission" date="2019-11" db="EMBL/GenBank/DDBJ databases">
        <authorList>
            <person name="Feng L."/>
        </authorList>
    </citation>
    <scope>NUCLEOTIDE SEQUENCE</scope>
    <source>
        <strain evidence="6">BdentiumLFYP24</strain>
    </source>
</reference>
<sequence>MTLGVDEKINGVNLGNWLVLEKWMKPALFEECGEDDEIWMHRTMEPSRLEALLRRHRETYVTERDFIAIASHGYNLVCIPVPYFVLGDVEGHPGCIEYVDRAFAWADRCGLQVLLDLHTVPGSQNGYDNGGITGVCTWRKDPEAVEYALTVLERLAKRYRNEPALYGMEVLNEPISWLVYRTAPSTGHAKDKEEAKGSGHVPMRFLKDLYRDAYRRLRAILKPESVIVFHDGFRLGAWRGWFGKEGMTNVMLDTHIYIIAMETFVPVPAMWLYRLFVAYGKAMIRLAARHVPVMVGEWCLMNTLAQRQRDAVERKAIYREVARLELDAWNVSAGQIYWSYRLLGNDAMGDSRGGNGLEGWDLTCVWRNGWMAQSTDEGADGERTVDS</sequence>
<keyword evidence="2 3" id="KW-0326">Glycosidase</keyword>
<dbReference type="EC" id="3.2.1.4" evidence="6"/>
<dbReference type="GO" id="GO:0005576">
    <property type="term" value="C:extracellular region"/>
    <property type="evidence" value="ECO:0007669"/>
    <property type="project" value="TreeGrafter"/>
</dbReference>
<feature type="domain" description="Glycoside hydrolase family 5" evidence="4">
    <location>
        <begin position="64"/>
        <end position="220"/>
    </location>
</feature>
<dbReference type="Proteomes" id="UP000429211">
    <property type="component" value="Unassembled WGS sequence"/>
</dbReference>
<dbReference type="GO" id="GO:0009986">
    <property type="term" value="C:cell surface"/>
    <property type="evidence" value="ECO:0007669"/>
    <property type="project" value="TreeGrafter"/>
</dbReference>
<organism evidence="6">
    <name type="scientific">Bifidobacterium dentium</name>
    <dbReference type="NCBI Taxonomy" id="1689"/>
    <lineage>
        <taxon>Bacteria</taxon>
        <taxon>Bacillati</taxon>
        <taxon>Actinomycetota</taxon>
        <taxon>Actinomycetes</taxon>
        <taxon>Bifidobacteriales</taxon>
        <taxon>Bifidobacteriaceae</taxon>
        <taxon>Bifidobacterium</taxon>
    </lineage>
</organism>
<accession>A0A6N2TGT4</accession>
<proteinExistence type="inferred from homology"/>
<dbReference type="InterPro" id="IPR001547">
    <property type="entry name" value="Glyco_hydro_5"/>
</dbReference>
<evidence type="ECO:0000313" key="6">
    <source>
        <dbReference type="EMBL" id="VYT04767.1"/>
    </source>
</evidence>